<organism evidence="1 2">
    <name type="scientific">Paenibacillus graminis</name>
    <dbReference type="NCBI Taxonomy" id="189425"/>
    <lineage>
        <taxon>Bacteria</taxon>
        <taxon>Bacillati</taxon>
        <taxon>Bacillota</taxon>
        <taxon>Bacilli</taxon>
        <taxon>Bacillales</taxon>
        <taxon>Paenibacillaceae</taxon>
        <taxon>Paenibacillus</taxon>
    </lineage>
</organism>
<keyword evidence="2" id="KW-1185">Reference proteome</keyword>
<dbReference type="EMBL" id="CP009287">
    <property type="protein sequence ID" value="AIQ70156.1"/>
    <property type="molecule type" value="Genomic_DNA"/>
</dbReference>
<dbReference type="eggNOG" id="ENOG50335NY">
    <property type="taxonomic scope" value="Bacteria"/>
</dbReference>
<protein>
    <submittedName>
        <fullName evidence="1">Uncharacterized protein</fullName>
    </submittedName>
</protein>
<dbReference type="AlphaFoldDB" id="A0A089M8N0"/>
<dbReference type="HOGENOM" id="CLU_755895_0_0_9"/>
<dbReference type="OrthoDB" id="6446081at2"/>
<accession>A0A089M8N0</accession>
<dbReference type="Proteomes" id="UP000029500">
    <property type="component" value="Chromosome"/>
</dbReference>
<sequence length="360" mass="42046">MELDALYHNYLNLKFGRGLPLLKTDRFEYALCEDGSTELFLTGRENEPFTNWTSDLRPADPHYTDTTGRAPVLASRFEQLDVYGEQVLDYLLLTINATTSIVPIHPYNVMNDRMKHYCFFQLAQWASLTMLCDEQKAGLRDFFFWFYLYAHPVNGETLDAFSFCGLDLIHTNTGIRVQDYFKVYHDHYARHHAAYKDRLTLLPQEIEACCRLTLQLLEAVEGRSSRLKLPPEAGLEPALRLINQADELLAAYARNSSEVFGVMRNVFTGVTSTPYREHVISMLLDNYVCYILYFDFNQIDELVEFFRDSPPLCRAIVNRMFTGTIFIQKILQQNRIDLHNYENVTSLFDENSRQMYREYL</sequence>
<evidence type="ECO:0000313" key="1">
    <source>
        <dbReference type="EMBL" id="AIQ70156.1"/>
    </source>
</evidence>
<name>A0A089M8N0_9BACL</name>
<gene>
    <name evidence="1" type="ORF">PGRAT_22770</name>
</gene>
<proteinExistence type="predicted"/>
<reference evidence="1 2" key="1">
    <citation type="submission" date="2014-08" db="EMBL/GenBank/DDBJ databases">
        <title>Comparative genomics of the Paenibacillus odorifer group.</title>
        <authorList>
            <person name="den Bakker H.C."/>
            <person name="Tsai Y.-C."/>
            <person name="Martin N."/>
            <person name="Korlach J."/>
            <person name="Wiedmann M."/>
        </authorList>
    </citation>
    <scope>NUCLEOTIDE SEQUENCE [LARGE SCALE GENOMIC DNA]</scope>
    <source>
        <strain evidence="1 2">DSM 15220</strain>
    </source>
</reference>
<dbReference type="RefSeq" id="WP_025705747.1">
    <property type="nucleotide sequence ID" value="NZ_CP009287.1"/>
</dbReference>
<evidence type="ECO:0000313" key="2">
    <source>
        <dbReference type="Proteomes" id="UP000029500"/>
    </source>
</evidence>
<dbReference type="KEGG" id="pgm:PGRAT_22770"/>